<gene>
    <name evidence="4" type="ordered locus">AM1_2552</name>
</gene>
<name>B0C5I4_ACAM1</name>
<feature type="repeat" description="ANK" evidence="3">
    <location>
        <begin position="103"/>
        <end position="131"/>
    </location>
</feature>
<dbReference type="PANTHER" id="PTHR24198:SF194">
    <property type="entry name" value="INVERSIN-A"/>
    <property type="match status" value="1"/>
</dbReference>
<keyword evidence="1" id="KW-0677">Repeat</keyword>
<dbReference type="HOGENOM" id="CLU_808033_0_0_3"/>
<evidence type="ECO:0000256" key="2">
    <source>
        <dbReference type="ARBA" id="ARBA00023043"/>
    </source>
</evidence>
<feature type="repeat" description="ANK" evidence="3">
    <location>
        <begin position="219"/>
        <end position="255"/>
    </location>
</feature>
<proteinExistence type="predicted"/>
<dbReference type="PROSITE" id="PS50088">
    <property type="entry name" value="ANK_REPEAT"/>
    <property type="match status" value="3"/>
</dbReference>
<evidence type="ECO:0000313" key="5">
    <source>
        <dbReference type="Proteomes" id="UP000000268"/>
    </source>
</evidence>
<feature type="repeat" description="ANK" evidence="3">
    <location>
        <begin position="287"/>
        <end position="319"/>
    </location>
</feature>
<evidence type="ECO:0000256" key="1">
    <source>
        <dbReference type="ARBA" id="ARBA00022737"/>
    </source>
</evidence>
<dbReference type="SUPFAM" id="SSF48403">
    <property type="entry name" value="Ankyrin repeat"/>
    <property type="match status" value="1"/>
</dbReference>
<dbReference type="STRING" id="329726.AM1_2552"/>
<dbReference type="KEGG" id="amr:AM1_2552"/>
<dbReference type="SMART" id="SM00248">
    <property type="entry name" value="ANK"/>
    <property type="match status" value="8"/>
</dbReference>
<protein>
    <submittedName>
        <fullName evidence="4">Ankyrin repeat protein</fullName>
    </submittedName>
</protein>
<keyword evidence="2 3" id="KW-0040">ANK repeat</keyword>
<reference evidence="4 5" key="1">
    <citation type="journal article" date="2008" name="Proc. Natl. Acad. Sci. U.S.A.">
        <title>Niche adaptation and genome expansion in the chlorophyll d-producing cyanobacterium Acaryochloris marina.</title>
        <authorList>
            <person name="Swingley W.D."/>
            <person name="Chen M."/>
            <person name="Cheung P.C."/>
            <person name="Conrad A.L."/>
            <person name="Dejesa L.C."/>
            <person name="Hao J."/>
            <person name="Honchak B.M."/>
            <person name="Karbach L.E."/>
            <person name="Kurdoglu A."/>
            <person name="Lahiri S."/>
            <person name="Mastrian S.D."/>
            <person name="Miyashita H."/>
            <person name="Page L."/>
            <person name="Ramakrishna P."/>
            <person name="Satoh S."/>
            <person name="Sattley W.M."/>
            <person name="Shimada Y."/>
            <person name="Taylor H.L."/>
            <person name="Tomo T."/>
            <person name="Tsuchiya T."/>
            <person name="Wang Z.T."/>
            <person name="Raymond J."/>
            <person name="Mimuro M."/>
            <person name="Blankenship R.E."/>
            <person name="Touchman J.W."/>
        </authorList>
    </citation>
    <scope>NUCLEOTIDE SEQUENCE [LARGE SCALE GENOMIC DNA]</scope>
    <source>
        <strain evidence="5">MBIC 11017</strain>
    </source>
</reference>
<sequence>MPESINYEWLNLTDAINSNHLDQFKIILAENQWSDLELASAAQHASQAGSLEILKRLIKYGADINLTVGEETALTAAVYANHYEIVFTLLNAGANPSLPIHREVDPPLFIAADKGYLDLVQLLVSAGANANQTVLGEPPIIYAALSGHQDIYDFLLPMTQPELLGDAAHFLQKGIRQKYRDENINPVMETAYDVVFEGDVDGIKKLLMADIPLNDFCRSGSTLLNLAVIKRFEEFRLPVTLALLESGADPNLADDYDDMTPIMRTKQPEIVAMLISFGADVNAMTHNKTTALLEAAKSGSLSVVKLLLESGADPKHEDAEQKTAIDYALENQHLDVVHFLQHF</sequence>
<dbReference type="Gene3D" id="1.25.40.20">
    <property type="entry name" value="Ankyrin repeat-containing domain"/>
    <property type="match status" value="3"/>
</dbReference>
<evidence type="ECO:0000256" key="3">
    <source>
        <dbReference type="PROSITE-ProRule" id="PRU00023"/>
    </source>
</evidence>
<dbReference type="Proteomes" id="UP000000268">
    <property type="component" value="Chromosome"/>
</dbReference>
<dbReference type="RefSeq" id="WP_012163019.1">
    <property type="nucleotide sequence ID" value="NC_009925.1"/>
</dbReference>
<dbReference type="Pfam" id="PF12796">
    <property type="entry name" value="Ank_2"/>
    <property type="match status" value="3"/>
</dbReference>
<organism evidence="4 5">
    <name type="scientific">Acaryochloris marina (strain MBIC 11017)</name>
    <dbReference type="NCBI Taxonomy" id="329726"/>
    <lineage>
        <taxon>Bacteria</taxon>
        <taxon>Bacillati</taxon>
        <taxon>Cyanobacteriota</taxon>
        <taxon>Cyanophyceae</taxon>
        <taxon>Acaryochloridales</taxon>
        <taxon>Acaryochloridaceae</taxon>
        <taxon>Acaryochloris</taxon>
    </lineage>
</organism>
<accession>B0C5I4</accession>
<dbReference type="InterPro" id="IPR002110">
    <property type="entry name" value="Ankyrin_rpt"/>
</dbReference>
<dbReference type="EMBL" id="CP000828">
    <property type="protein sequence ID" value="ABW27560.1"/>
    <property type="molecule type" value="Genomic_DNA"/>
</dbReference>
<dbReference type="PRINTS" id="PR01415">
    <property type="entry name" value="ANKYRIN"/>
</dbReference>
<dbReference type="OrthoDB" id="9772065at2"/>
<keyword evidence="5" id="KW-1185">Reference proteome</keyword>
<dbReference type="PROSITE" id="PS50297">
    <property type="entry name" value="ANK_REP_REGION"/>
    <property type="match status" value="2"/>
</dbReference>
<dbReference type="AlphaFoldDB" id="B0C5I4"/>
<evidence type="ECO:0000313" key="4">
    <source>
        <dbReference type="EMBL" id="ABW27560.1"/>
    </source>
</evidence>
<dbReference type="InterPro" id="IPR036770">
    <property type="entry name" value="Ankyrin_rpt-contain_sf"/>
</dbReference>
<dbReference type="PANTHER" id="PTHR24198">
    <property type="entry name" value="ANKYRIN REPEAT AND PROTEIN KINASE DOMAIN-CONTAINING PROTEIN"/>
    <property type="match status" value="1"/>
</dbReference>
<dbReference type="eggNOG" id="COG0666">
    <property type="taxonomic scope" value="Bacteria"/>
</dbReference>